<keyword evidence="7" id="KW-0653">Protein transport</keyword>
<comment type="caution">
    <text evidence="12">The sequence shown here is derived from an EMBL/GenBank/DDBJ whole genome shotgun (WGS) entry which is preliminary data.</text>
</comment>
<dbReference type="InterPro" id="IPR003849">
    <property type="entry name" value="Preprotein_translocase_YajC"/>
</dbReference>
<dbReference type="Proteomes" id="UP000619761">
    <property type="component" value="Unassembled WGS sequence"/>
</dbReference>
<evidence type="ECO:0000256" key="4">
    <source>
        <dbReference type="ARBA" id="ARBA00022448"/>
    </source>
</evidence>
<sequence>MSFFVSSAVAQTTAAQAKPAGFDPVMIIMMVGMFAFMYFFIIRPQRKRQKEHQDLVSALAKGDEVVMTSGMLGKVVKVDENYVVIETGNNIELKFQKVAVHAVLPKGTIKSIEAA</sequence>
<evidence type="ECO:0000256" key="7">
    <source>
        <dbReference type="ARBA" id="ARBA00022927"/>
    </source>
</evidence>
<keyword evidence="13" id="KW-1185">Reference proteome</keyword>
<dbReference type="PRINTS" id="PR01853">
    <property type="entry name" value="YAJCTRNLCASE"/>
</dbReference>
<reference evidence="13" key="1">
    <citation type="journal article" date="2019" name="Int. J. Syst. Evol. Microbiol.">
        <title>The Global Catalogue of Microorganisms (GCM) 10K type strain sequencing project: providing services to taxonomists for standard genome sequencing and annotation.</title>
        <authorList>
            <consortium name="The Broad Institute Genomics Platform"/>
            <consortium name="The Broad Institute Genome Sequencing Center for Infectious Disease"/>
            <person name="Wu L."/>
            <person name="Ma J."/>
        </authorList>
    </citation>
    <scope>NUCLEOTIDE SEQUENCE [LARGE SCALE GENOMIC DNA]</scope>
    <source>
        <strain evidence="13">KCTC 32239</strain>
    </source>
</reference>
<keyword evidence="9" id="KW-0811">Translocation</keyword>
<feature type="transmembrane region" description="Helical" evidence="11">
    <location>
        <begin position="25"/>
        <end position="42"/>
    </location>
</feature>
<dbReference type="Pfam" id="PF02699">
    <property type="entry name" value="YajC"/>
    <property type="match status" value="1"/>
</dbReference>
<comment type="subcellular location">
    <subcellularLocation>
        <location evidence="1">Cell membrane</location>
        <topology evidence="1">Single-pass membrane protein</topology>
    </subcellularLocation>
</comment>
<organism evidence="12 13">
    <name type="scientific">Cellvibrio zantedeschiae</name>
    <dbReference type="NCBI Taxonomy" id="1237077"/>
    <lineage>
        <taxon>Bacteria</taxon>
        <taxon>Pseudomonadati</taxon>
        <taxon>Pseudomonadota</taxon>
        <taxon>Gammaproteobacteria</taxon>
        <taxon>Cellvibrionales</taxon>
        <taxon>Cellvibrionaceae</taxon>
        <taxon>Cellvibrio</taxon>
    </lineage>
</organism>
<dbReference type="EMBL" id="BMYZ01000001">
    <property type="protein sequence ID" value="GGY70484.1"/>
    <property type="molecule type" value="Genomic_DNA"/>
</dbReference>
<evidence type="ECO:0000256" key="1">
    <source>
        <dbReference type="ARBA" id="ARBA00004162"/>
    </source>
</evidence>
<keyword evidence="8 11" id="KW-1133">Transmembrane helix</keyword>
<keyword evidence="10 11" id="KW-0472">Membrane</keyword>
<accession>A0ABQ3AYI2</accession>
<evidence type="ECO:0000256" key="2">
    <source>
        <dbReference type="ARBA" id="ARBA00006742"/>
    </source>
</evidence>
<gene>
    <name evidence="12" type="ORF">GCM10011613_13700</name>
</gene>
<proteinExistence type="inferred from homology"/>
<evidence type="ECO:0000256" key="3">
    <source>
        <dbReference type="ARBA" id="ARBA00014962"/>
    </source>
</evidence>
<keyword evidence="6 11" id="KW-0812">Transmembrane</keyword>
<keyword evidence="5" id="KW-1003">Cell membrane</keyword>
<dbReference type="PANTHER" id="PTHR33909">
    <property type="entry name" value="SEC TRANSLOCON ACCESSORY COMPLEX SUBUNIT YAJC"/>
    <property type="match status" value="1"/>
</dbReference>
<evidence type="ECO:0000256" key="8">
    <source>
        <dbReference type="ARBA" id="ARBA00022989"/>
    </source>
</evidence>
<keyword evidence="4" id="KW-0813">Transport</keyword>
<dbReference type="PANTHER" id="PTHR33909:SF1">
    <property type="entry name" value="SEC TRANSLOCON ACCESSORY COMPLEX SUBUNIT YAJC"/>
    <property type="match status" value="1"/>
</dbReference>
<evidence type="ECO:0000256" key="6">
    <source>
        <dbReference type="ARBA" id="ARBA00022692"/>
    </source>
</evidence>
<evidence type="ECO:0000256" key="10">
    <source>
        <dbReference type="ARBA" id="ARBA00023136"/>
    </source>
</evidence>
<protein>
    <recommendedName>
        <fullName evidence="3">Sec translocon accessory complex subunit YajC</fullName>
    </recommendedName>
</protein>
<evidence type="ECO:0000313" key="12">
    <source>
        <dbReference type="EMBL" id="GGY70484.1"/>
    </source>
</evidence>
<dbReference type="NCBIfam" id="TIGR00739">
    <property type="entry name" value="yajC"/>
    <property type="match status" value="1"/>
</dbReference>
<evidence type="ECO:0000256" key="11">
    <source>
        <dbReference type="SAM" id="Phobius"/>
    </source>
</evidence>
<evidence type="ECO:0000256" key="9">
    <source>
        <dbReference type="ARBA" id="ARBA00023010"/>
    </source>
</evidence>
<evidence type="ECO:0000313" key="13">
    <source>
        <dbReference type="Proteomes" id="UP000619761"/>
    </source>
</evidence>
<dbReference type="SMART" id="SM01323">
    <property type="entry name" value="YajC"/>
    <property type="match status" value="1"/>
</dbReference>
<dbReference type="RefSeq" id="WP_189416979.1">
    <property type="nucleotide sequence ID" value="NZ_BMYZ01000001.1"/>
</dbReference>
<evidence type="ECO:0000256" key="5">
    <source>
        <dbReference type="ARBA" id="ARBA00022475"/>
    </source>
</evidence>
<comment type="similarity">
    <text evidence="2">Belongs to the YajC family.</text>
</comment>
<name>A0ABQ3AYI2_9GAMM</name>